<dbReference type="AlphaFoldDB" id="A0A1I2D516"/>
<proteinExistence type="predicted"/>
<reference evidence="2 3" key="1">
    <citation type="submission" date="2016-10" db="EMBL/GenBank/DDBJ databases">
        <authorList>
            <person name="de Groot N.N."/>
        </authorList>
    </citation>
    <scope>NUCLEOTIDE SEQUENCE [LARGE SCALE GENOMIC DNA]</scope>
    <source>
        <strain evidence="2 3">CGMCC 1.9156</strain>
    </source>
</reference>
<sequence length="385" mass="40670">MKKQILTLTLFVLAIFAGSYSVFGQATVLNQAITASQPIPALSCVAGSEPLHPYPGQSYTYTMDGSSGAETADEWTWFVTKDPEFINATGLNTANMLTTASGDLLNVGTNYGTATAGANSIDITWSPEVLANTLYQGTPGTDPSPTFVVGYATGTNCADNIQVYEINPKFNFTIDIANVDTVNSTLGWDAAFSQCVDIVRSATYNSTTKEIDVNYGKDILYFEVAAANFVTDFTPTFHLISGLVGTQTAVVTLHPSLADAKAGTNVAATANWDATSVGTDWATGVQFTSSDPALVVSGVSLFVKVVISNNTEESLTDNIFALAVDAQDNNQTGIWDMEDDDCTTATDAADQADFAEHTVTPRPQIDHATPDAGAPDPTTVITKTP</sequence>
<dbReference type="STRING" id="655355.SAMN05216283_101936"/>
<dbReference type="RefSeq" id="WP_093918631.1">
    <property type="nucleotide sequence ID" value="NZ_FONW01000001.1"/>
</dbReference>
<dbReference type="EMBL" id="FONW01000001">
    <property type="protein sequence ID" value="SFE75602.1"/>
    <property type="molecule type" value="Genomic_DNA"/>
</dbReference>
<gene>
    <name evidence="2" type="ORF">SAMN05216283_101936</name>
</gene>
<feature type="region of interest" description="Disordered" evidence="1">
    <location>
        <begin position="361"/>
        <end position="385"/>
    </location>
</feature>
<dbReference type="Proteomes" id="UP000198964">
    <property type="component" value="Unassembled WGS sequence"/>
</dbReference>
<evidence type="ECO:0000313" key="2">
    <source>
        <dbReference type="EMBL" id="SFE75602.1"/>
    </source>
</evidence>
<protein>
    <submittedName>
        <fullName evidence="2">Uncharacterized protein</fullName>
    </submittedName>
</protein>
<organism evidence="2 3">
    <name type="scientific">Sunxiuqinia elliptica</name>
    <dbReference type="NCBI Taxonomy" id="655355"/>
    <lineage>
        <taxon>Bacteria</taxon>
        <taxon>Pseudomonadati</taxon>
        <taxon>Bacteroidota</taxon>
        <taxon>Bacteroidia</taxon>
        <taxon>Marinilabiliales</taxon>
        <taxon>Prolixibacteraceae</taxon>
        <taxon>Sunxiuqinia</taxon>
    </lineage>
</organism>
<name>A0A1I2D516_9BACT</name>
<keyword evidence="3" id="KW-1185">Reference proteome</keyword>
<evidence type="ECO:0000313" key="3">
    <source>
        <dbReference type="Proteomes" id="UP000198964"/>
    </source>
</evidence>
<accession>A0A1I2D516</accession>
<evidence type="ECO:0000256" key="1">
    <source>
        <dbReference type="SAM" id="MobiDB-lite"/>
    </source>
</evidence>